<dbReference type="GO" id="GO:0005886">
    <property type="term" value="C:plasma membrane"/>
    <property type="evidence" value="ECO:0007669"/>
    <property type="project" value="UniProtKB-SubCell"/>
</dbReference>
<evidence type="ECO:0000313" key="10">
    <source>
        <dbReference type="EMBL" id="RQD82764.1"/>
    </source>
</evidence>
<keyword evidence="7 8" id="KW-0472">Membrane</keyword>
<keyword evidence="3" id="KW-0050">Antiport</keyword>
<feature type="non-terminal residue" evidence="10">
    <location>
        <position position="1"/>
    </location>
</feature>
<evidence type="ECO:0000256" key="3">
    <source>
        <dbReference type="ARBA" id="ARBA00022449"/>
    </source>
</evidence>
<reference evidence="10 11" key="1">
    <citation type="submission" date="2018-08" db="EMBL/GenBank/DDBJ databases">
        <title>The metabolism and importance of syntrophic acetate oxidation coupled to methane or sulfide production in haloalkaline environments.</title>
        <authorList>
            <person name="Timmers P.H.A."/>
            <person name="Vavourakis C.D."/>
            <person name="Sorokin D.Y."/>
            <person name="Sinninghe Damste J.S."/>
            <person name="Muyzer G."/>
            <person name="Stams A.J.M."/>
            <person name="Plugge C.M."/>
        </authorList>
    </citation>
    <scope>NUCLEOTIDE SEQUENCE [LARGE SCALE GENOMIC DNA]</scope>
    <source>
        <strain evidence="10">MSAO_Arc3</strain>
    </source>
</reference>
<organism evidence="10 11">
    <name type="scientific">Methanosalsum natronophilum</name>
    <dbReference type="NCBI Taxonomy" id="768733"/>
    <lineage>
        <taxon>Archaea</taxon>
        <taxon>Methanobacteriati</taxon>
        <taxon>Methanobacteriota</taxon>
        <taxon>Stenosarchaea group</taxon>
        <taxon>Methanomicrobia</taxon>
        <taxon>Methanosarcinales</taxon>
        <taxon>Methanosarcinaceae</taxon>
        <taxon>Methanosalsum</taxon>
    </lineage>
</organism>
<feature type="transmembrane region" description="Helical" evidence="8">
    <location>
        <begin position="149"/>
        <end position="174"/>
    </location>
</feature>
<comment type="subcellular location">
    <subcellularLocation>
        <location evidence="1">Cell membrane</location>
        <topology evidence="1">Multi-pass membrane protein</topology>
    </subcellularLocation>
</comment>
<evidence type="ECO:0000313" key="11">
    <source>
        <dbReference type="Proteomes" id="UP000284763"/>
    </source>
</evidence>
<evidence type="ECO:0000256" key="5">
    <source>
        <dbReference type="ARBA" id="ARBA00022989"/>
    </source>
</evidence>
<accession>A0A3R7XGM9</accession>
<feature type="transmembrane region" description="Helical" evidence="8">
    <location>
        <begin position="252"/>
        <end position="271"/>
    </location>
</feature>
<keyword evidence="5 8" id="KW-1133">Transmembrane helix</keyword>
<dbReference type="InterPro" id="IPR006153">
    <property type="entry name" value="Cation/H_exchanger_TM"/>
</dbReference>
<gene>
    <name evidence="10" type="ORF">D5R95_06815</name>
</gene>
<evidence type="ECO:0000256" key="4">
    <source>
        <dbReference type="ARBA" id="ARBA00022692"/>
    </source>
</evidence>
<feature type="transmembrane region" description="Helical" evidence="8">
    <location>
        <begin position="283"/>
        <end position="305"/>
    </location>
</feature>
<feature type="transmembrane region" description="Helical" evidence="8">
    <location>
        <begin position="195"/>
        <end position="213"/>
    </location>
</feature>
<feature type="transmembrane region" description="Helical" evidence="8">
    <location>
        <begin position="76"/>
        <end position="98"/>
    </location>
</feature>
<comment type="caution">
    <text evidence="10">The sequence shown here is derived from an EMBL/GenBank/DDBJ whole genome shotgun (WGS) entry which is preliminary data.</text>
</comment>
<dbReference type="Pfam" id="PF00999">
    <property type="entry name" value="Na_H_Exchanger"/>
    <property type="match status" value="1"/>
</dbReference>
<evidence type="ECO:0000259" key="9">
    <source>
        <dbReference type="Pfam" id="PF00999"/>
    </source>
</evidence>
<feature type="transmembrane region" description="Helical" evidence="8">
    <location>
        <begin position="5"/>
        <end position="24"/>
    </location>
</feature>
<proteinExistence type="predicted"/>
<evidence type="ECO:0000256" key="2">
    <source>
        <dbReference type="ARBA" id="ARBA00022448"/>
    </source>
</evidence>
<keyword evidence="6" id="KW-0406">Ion transport</keyword>
<dbReference type="AlphaFoldDB" id="A0A3R7XGM9"/>
<dbReference type="GO" id="GO:0015297">
    <property type="term" value="F:antiporter activity"/>
    <property type="evidence" value="ECO:0007669"/>
    <property type="project" value="UniProtKB-KW"/>
</dbReference>
<dbReference type="Proteomes" id="UP000284763">
    <property type="component" value="Unassembled WGS sequence"/>
</dbReference>
<evidence type="ECO:0000256" key="8">
    <source>
        <dbReference type="SAM" id="Phobius"/>
    </source>
</evidence>
<dbReference type="PANTHER" id="PTHR32507">
    <property type="entry name" value="NA(+)/H(+) ANTIPORTER 1"/>
    <property type="match status" value="1"/>
</dbReference>
<evidence type="ECO:0000256" key="6">
    <source>
        <dbReference type="ARBA" id="ARBA00023065"/>
    </source>
</evidence>
<feature type="transmembrane region" description="Helical" evidence="8">
    <location>
        <begin position="219"/>
        <end position="240"/>
    </location>
</feature>
<feature type="transmembrane region" description="Helical" evidence="8">
    <location>
        <begin position="110"/>
        <end position="129"/>
    </location>
</feature>
<feature type="domain" description="Cation/H+ exchanger transmembrane" evidence="9">
    <location>
        <begin position="5"/>
        <end position="306"/>
    </location>
</feature>
<dbReference type="EMBL" id="QZAB01000428">
    <property type="protein sequence ID" value="RQD82764.1"/>
    <property type="molecule type" value="Genomic_DNA"/>
</dbReference>
<dbReference type="PANTHER" id="PTHR32507:SF8">
    <property type="entry name" value="CNH1P"/>
    <property type="match status" value="1"/>
</dbReference>
<evidence type="ECO:0000256" key="7">
    <source>
        <dbReference type="ARBA" id="ARBA00023136"/>
    </source>
</evidence>
<name>A0A3R7XGM9_9EURY</name>
<dbReference type="GO" id="GO:1902600">
    <property type="term" value="P:proton transmembrane transport"/>
    <property type="evidence" value="ECO:0007669"/>
    <property type="project" value="InterPro"/>
</dbReference>
<evidence type="ECO:0000256" key="1">
    <source>
        <dbReference type="ARBA" id="ARBA00004651"/>
    </source>
</evidence>
<keyword evidence="2" id="KW-0813">Transport</keyword>
<protein>
    <submittedName>
        <fullName evidence="10">Sodium:proton exchanger</fullName>
    </submittedName>
</protein>
<keyword evidence="4 8" id="KW-0812">Transmembrane</keyword>
<sequence>PIRLLLITMPLTVVAVMLFGWQYLGFAPATALLLGAAIAPTDSVLAPNVQSASPHKDKAGSSRLILTGESGFNDGLAFPFINMAIAMALIGTHPSLWINDWLMIDILYRISVGAFIGLVSGWFLSKFIFSSPKPKSHSSALLALTLTLFPYGLAELAFSYGFIAVFVAACVFRYEETKNEFIVPLNDFSEDIEKPLLAILFTLLGVYISHGFIHDFELYMIPTALIILLVVRPVTGLIALSGTNINLSRKFFISFYGIRGIGSIFYLLYAFSHASFEQSNEALALVTTVIICSIFIHGLSAKYLVERCEPGCT</sequence>